<protein>
    <submittedName>
        <fullName evidence="1">Uncharacterized protein</fullName>
    </submittedName>
</protein>
<reference evidence="2" key="2">
    <citation type="submission" date="2015-01" db="EMBL/GenBank/DDBJ databases">
        <title>Evolutionary Origins and Diversification of the Mycorrhizal Mutualists.</title>
        <authorList>
            <consortium name="DOE Joint Genome Institute"/>
            <consortium name="Mycorrhizal Genomics Consortium"/>
            <person name="Kohler A."/>
            <person name="Kuo A."/>
            <person name="Nagy L.G."/>
            <person name="Floudas D."/>
            <person name="Copeland A."/>
            <person name="Barry K.W."/>
            <person name="Cichocki N."/>
            <person name="Veneault-Fourrey C."/>
            <person name="LaButti K."/>
            <person name="Lindquist E.A."/>
            <person name="Lipzen A."/>
            <person name="Lundell T."/>
            <person name="Morin E."/>
            <person name="Murat C."/>
            <person name="Riley R."/>
            <person name="Ohm R."/>
            <person name="Sun H."/>
            <person name="Tunlid A."/>
            <person name="Henrissat B."/>
            <person name="Grigoriev I.V."/>
            <person name="Hibbett D.S."/>
            <person name="Martin F."/>
        </authorList>
    </citation>
    <scope>NUCLEOTIDE SEQUENCE [LARGE SCALE GENOMIC DNA]</scope>
    <source>
        <strain evidence="2">LaAM-08-1</strain>
    </source>
</reference>
<name>A0A0C9XFZ2_9AGAR</name>
<gene>
    <name evidence="1" type="ORF">K443DRAFT_683343</name>
</gene>
<dbReference type="EMBL" id="KN838770">
    <property type="protein sequence ID" value="KIJ95027.1"/>
    <property type="molecule type" value="Genomic_DNA"/>
</dbReference>
<accession>A0A0C9XFZ2</accession>
<keyword evidence="2" id="KW-1185">Reference proteome</keyword>
<dbReference type="AlphaFoldDB" id="A0A0C9XFZ2"/>
<dbReference type="Proteomes" id="UP000054477">
    <property type="component" value="Unassembled WGS sequence"/>
</dbReference>
<dbReference type="HOGENOM" id="CLU_2097260_0_0_1"/>
<sequence>MNSLSPLSDSPLQHIVITLTWMPIFPLLTDARGNGHIVHRQWDPRFLDAYLEPGTFSEAVLEEVKEHPNAEFVVEDSGQSDKFEVATQLVNSYESFIGPTNETFEPDSLAFRWPRG</sequence>
<evidence type="ECO:0000313" key="1">
    <source>
        <dbReference type="EMBL" id="KIJ95027.1"/>
    </source>
</evidence>
<organism evidence="1 2">
    <name type="scientific">Laccaria amethystina LaAM-08-1</name>
    <dbReference type="NCBI Taxonomy" id="1095629"/>
    <lineage>
        <taxon>Eukaryota</taxon>
        <taxon>Fungi</taxon>
        <taxon>Dikarya</taxon>
        <taxon>Basidiomycota</taxon>
        <taxon>Agaricomycotina</taxon>
        <taxon>Agaricomycetes</taxon>
        <taxon>Agaricomycetidae</taxon>
        <taxon>Agaricales</taxon>
        <taxon>Agaricineae</taxon>
        <taxon>Hydnangiaceae</taxon>
        <taxon>Laccaria</taxon>
    </lineage>
</organism>
<dbReference type="OrthoDB" id="19448at2759"/>
<reference evidence="1 2" key="1">
    <citation type="submission" date="2014-04" db="EMBL/GenBank/DDBJ databases">
        <authorList>
            <consortium name="DOE Joint Genome Institute"/>
            <person name="Kuo A."/>
            <person name="Kohler A."/>
            <person name="Nagy L.G."/>
            <person name="Floudas D."/>
            <person name="Copeland A."/>
            <person name="Barry K.W."/>
            <person name="Cichocki N."/>
            <person name="Veneault-Fourrey C."/>
            <person name="LaButti K."/>
            <person name="Lindquist E.A."/>
            <person name="Lipzen A."/>
            <person name="Lundell T."/>
            <person name="Morin E."/>
            <person name="Murat C."/>
            <person name="Sun H."/>
            <person name="Tunlid A."/>
            <person name="Henrissat B."/>
            <person name="Grigoriev I.V."/>
            <person name="Hibbett D.S."/>
            <person name="Martin F."/>
            <person name="Nordberg H.P."/>
            <person name="Cantor M.N."/>
            <person name="Hua S.X."/>
        </authorList>
    </citation>
    <scope>NUCLEOTIDE SEQUENCE [LARGE SCALE GENOMIC DNA]</scope>
    <source>
        <strain evidence="1 2">LaAM-08-1</strain>
    </source>
</reference>
<evidence type="ECO:0000313" key="2">
    <source>
        <dbReference type="Proteomes" id="UP000054477"/>
    </source>
</evidence>
<proteinExistence type="predicted"/>